<dbReference type="PANTHER" id="PTHR21063">
    <property type="entry name" value="LFA-3"/>
    <property type="match status" value="1"/>
</dbReference>
<dbReference type="Proteomes" id="UP000472260">
    <property type="component" value="Unassembled WGS sequence"/>
</dbReference>
<keyword evidence="1" id="KW-1133">Transmembrane helix</keyword>
<proteinExistence type="predicted"/>
<accession>A0A671SCQ5</accession>
<dbReference type="InterPro" id="IPR013106">
    <property type="entry name" value="Ig_V-set"/>
</dbReference>
<feature type="signal peptide" evidence="2">
    <location>
        <begin position="1"/>
        <end position="24"/>
    </location>
</feature>
<keyword evidence="2" id="KW-0732">Signal</keyword>
<dbReference type="SMART" id="SM00409">
    <property type="entry name" value="IG"/>
    <property type="match status" value="2"/>
</dbReference>
<protein>
    <recommendedName>
        <fullName evidence="3">Immunoglobulin domain-containing protein</fullName>
    </recommendedName>
</protein>
<dbReference type="InterPro" id="IPR013783">
    <property type="entry name" value="Ig-like_fold"/>
</dbReference>
<sequence length="287" mass="31625">MSSIVFVSCAKCKVVLLHVPGASCVDIDGVSVMEGDSVTLHTDVKTKQQERIRWYFNDIRIALISGDLSKICTDVQCNKGTERFRDRLQLDHQTGSLTIMNINTTHSGVYKLLISSSNIDSEKSFSVTVHDVPAAEQDKMKRKSVKEGESVTLDPAVVKNPNDLKVWYFTDILIAEITGDQSKICTDDQCDERFRDRLKLNKTGSLTITNIRTTDSGLYKLQINSSRFSIIKTYSVSVTAVPDSTAAAVAAAVVVAVLLVAAAGVIYCHSRRSIQARKNGKYCIQLI</sequence>
<dbReference type="InterPro" id="IPR036179">
    <property type="entry name" value="Ig-like_dom_sf"/>
</dbReference>
<dbReference type="SUPFAM" id="SSF48726">
    <property type="entry name" value="Immunoglobulin"/>
    <property type="match status" value="2"/>
</dbReference>
<keyword evidence="5" id="KW-1185">Reference proteome</keyword>
<dbReference type="PANTHER" id="PTHR21063:SF4">
    <property type="entry name" value="CD48 ANTIGEN-RELATED"/>
    <property type="match status" value="1"/>
</dbReference>
<dbReference type="Gene3D" id="2.60.40.10">
    <property type="entry name" value="Immunoglobulins"/>
    <property type="match status" value="2"/>
</dbReference>
<feature type="domain" description="Immunoglobulin" evidence="3">
    <location>
        <begin position="27"/>
        <end position="130"/>
    </location>
</feature>
<reference evidence="4" key="1">
    <citation type="submission" date="2025-08" db="UniProtKB">
        <authorList>
            <consortium name="Ensembl"/>
        </authorList>
    </citation>
    <scope>IDENTIFICATION</scope>
</reference>
<dbReference type="Pfam" id="PF07686">
    <property type="entry name" value="V-set"/>
    <property type="match status" value="2"/>
</dbReference>
<evidence type="ECO:0000256" key="2">
    <source>
        <dbReference type="SAM" id="SignalP"/>
    </source>
</evidence>
<evidence type="ECO:0000256" key="1">
    <source>
        <dbReference type="SAM" id="Phobius"/>
    </source>
</evidence>
<feature type="transmembrane region" description="Helical" evidence="1">
    <location>
        <begin position="246"/>
        <end position="268"/>
    </location>
</feature>
<evidence type="ECO:0000313" key="4">
    <source>
        <dbReference type="Ensembl" id="ENSSANP00000093998.1"/>
    </source>
</evidence>
<evidence type="ECO:0000259" key="3">
    <source>
        <dbReference type="SMART" id="SM00409"/>
    </source>
</evidence>
<dbReference type="Ensembl" id="ENSSANT00000099827.1">
    <property type="protein sequence ID" value="ENSSANP00000093998.1"/>
    <property type="gene ID" value="ENSSANG00000046323.1"/>
</dbReference>
<dbReference type="AlphaFoldDB" id="A0A671SCQ5"/>
<feature type="chain" id="PRO_5025329583" description="Immunoglobulin domain-containing protein" evidence="2">
    <location>
        <begin position="25"/>
        <end position="287"/>
    </location>
</feature>
<reference evidence="4" key="2">
    <citation type="submission" date="2025-09" db="UniProtKB">
        <authorList>
            <consortium name="Ensembl"/>
        </authorList>
    </citation>
    <scope>IDENTIFICATION</scope>
</reference>
<evidence type="ECO:0000313" key="5">
    <source>
        <dbReference type="Proteomes" id="UP000472260"/>
    </source>
</evidence>
<keyword evidence="1" id="KW-0812">Transmembrane</keyword>
<feature type="domain" description="Immunoglobulin" evidence="3">
    <location>
        <begin position="140"/>
        <end position="239"/>
    </location>
</feature>
<dbReference type="InterPro" id="IPR003599">
    <property type="entry name" value="Ig_sub"/>
</dbReference>
<keyword evidence="1" id="KW-0472">Membrane</keyword>
<organism evidence="4 5">
    <name type="scientific">Sinocyclocheilus anshuiensis</name>
    <dbReference type="NCBI Taxonomy" id="1608454"/>
    <lineage>
        <taxon>Eukaryota</taxon>
        <taxon>Metazoa</taxon>
        <taxon>Chordata</taxon>
        <taxon>Craniata</taxon>
        <taxon>Vertebrata</taxon>
        <taxon>Euteleostomi</taxon>
        <taxon>Actinopterygii</taxon>
        <taxon>Neopterygii</taxon>
        <taxon>Teleostei</taxon>
        <taxon>Ostariophysi</taxon>
        <taxon>Cypriniformes</taxon>
        <taxon>Cyprinidae</taxon>
        <taxon>Cyprininae</taxon>
        <taxon>Sinocyclocheilus</taxon>
    </lineage>
</organism>
<name>A0A671SCQ5_9TELE</name>